<dbReference type="EMBL" id="FQUO01000007">
    <property type="protein sequence ID" value="SHF34810.1"/>
    <property type="molecule type" value="Genomic_DNA"/>
</dbReference>
<name>A0A1M5AX72_9BACT</name>
<dbReference type="AlphaFoldDB" id="A0A1M5AX72"/>
<evidence type="ECO:0000313" key="2">
    <source>
        <dbReference type="EMBL" id="SHF34810.1"/>
    </source>
</evidence>
<evidence type="ECO:0000313" key="3">
    <source>
        <dbReference type="Proteomes" id="UP000184368"/>
    </source>
</evidence>
<dbReference type="OrthoDB" id="9789501at2"/>
<dbReference type="RefSeq" id="WP_073042750.1">
    <property type="nucleotide sequence ID" value="NZ_FQUO01000007.1"/>
</dbReference>
<feature type="domain" description="RES" evidence="1">
    <location>
        <begin position="14"/>
        <end position="140"/>
    </location>
</feature>
<dbReference type="InterPro" id="IPR014914">
    <property type="entry name" value="RES_dom"/>
</dbReference>
<accession>A0A1M5AX72</accession>
<dbReference type="Pfam" id="PF08808">
    <property type="entry name" value="RES"/>
    <property type="match status" value="1"/>
</dbReference>
<proteinExistence type="predicted"/>
<dbReference type="Proteomes" id="UP000184368">
    <property type="component" value="Unassembled WGS sequence"/>
</dbReference>
<sequence length="154" mass="17885">MNLYRLSKDRWKQDLSGKGAEMTGNRWNSRGVAMVYTAESRALAHAEITVHLNLEDLPTDYWMLQLWVPDDAPMQVLSEKDLPADWRSWPHPASTQAIGDAFIRHNQYLFLKVPSAVVDGDYNYLLNPSHHRMLEVTIAEMKPFRFDQRLSQSR</sequence>
<organism evidence="2 3">
    <name type="scientific">Cnuella takakiae</name>
    <dbReference type="NCBI Taxonomy" id="1302690"/>
    <lineage>
        <taxon>Bacteria</taxon>
        <taxon>Pseudomonadati</taxon>
        <taxon>Bacteroidota</taxon>
        <taxon>Chitinophagia</taxon>
        <taxon>Chitinophagales</taxon>
        <taxon>Chitinophagaceae</taxon>
        <taxon>Cnuella</taxon>
    </lineage>
</organism>
<protein>
    <submittedName>
        <fullName evidence="2">RES domain-containing protein</fullName>
    </submittedName>
</protein>
<dbReference type="SMART" id="SM00953">
    <property type="entry name" value="RES"/>
    <property type="match status" value="1"/>
</dbReference>
<evidence type="ECO:0000259" key="1">
    <source>
        <dbReference type="SMART" id="SM00953"/>
    </source>
</evidence>
<reference evidence="2 3" key="1">
    <citation type="submission" date="2016-11" db="EMBL/GenBank/DDBJ databases">
        <authorList>
            <person name="Jaros S."/>
            <person name="Januszkiewicz K."/>
            <person name="Wedrychowicz H."/>
        </authorList>
    </citation>
    <scope>NUCLEOTIDE SEQUENCE [LARGE SCALE GENOMIC DNA]</scope>
    <source>
        <strain evidence="2 3">DSM 26897</strain>
    </source>
</reference>
<dbReference type="STRING" id="1302690.BUE76_16200"/>
<gene>
    <name evidence="2" type="ORF">SAMN05444008_10742</name>
</gene>
<keyword evidence="3" id="KW-1185">Reference proteome</keyword>